<evidence type="ECO:0000256" key="1">
    <source>
        <dbReference type="ARBA" id="ARBA00022691"/>
    </source>
</evidence>
<evidence type="ECO:0000256" key="4">
    <source>
        <dbReference type="ARBA" id="ARBA00023014"/>
    </source>
</evidence>
<evidence type="ECO:0000256" key="3">
    <source>
        <dbReference type="ARBA" id="ARBA00023004"/>
    </source>
</evidence>
<gene>
    <name evidence="6" type="ORF">Apa02nite_008260</name>
</gene>
<keyword evidence="4" id="KW-0411">Iron-sulfur</keyword>
<dbReference type="SFLD" id="SFLDG01386">
    <property type="entry name" value="main_SPASM_domain-containing"/>
    <property type="match status" value="1"/>
</dbReference>
<keyword evidence="1" id="KW-0949">S-adenosyl-L-methionine</keyword>
<dbReference type="NCBIfam" id="TIGR04269">
    <property type="entry name" value="SAM_SPASM_FxsB"/>
    <property type="match status" value="1"/>
</dbReference>
<dbReference type="InterPro" id="IPR013785">
    <property type="entry name" value="Aldolase_TIM"/>
</dbReference>
<reference evidence="6 7" key="1">
    <citation type="submission" date="2021-01" db="EMBL/GenBank/DDBJ databases">
        <title>Whole genome shotgun sequence of Actinoplanes palleronii NBRC 14916.</title>
        <authorList>
            <person name="Komaki H."/>
            <person name="Tamura T."/>
        </authorList>
    </citation>
    <scope>NUCLEOTIDE SEQUENCE [LARGE SCALE GENOMIC DNA]</scope>
    <source>
        <strain evidence="6 7">NBRC 14916</strain>
    </source>
</reference>
<dbReference type="PANTHER" id="PTHR43273">
    <property type="entry name" value="ANAEROBIC SULFATASE-MATURATING ENZYME HOMOLOG ASLB-RELATED"/>
    <property type="match status" value="1"/>
</dbReference>
<sequence>MPVAPDVSPFRQFLLKLHSRCNLACDYCYVYEHADQSWRERPRVMAPETVAAAAARIGDHLRTWRPAEAAVVLHGGEPLLAGAEVVRDVVRRVRASAGGTTRLEFAVQTNGLLLDPPMLDMLAEEQVGVGVSLDGPRAVNDRHRRFAHGGGSYDRVAAGLHRLGQDRYRHLYRGLLCTIDVREDPIEVYEGLLAFDPPRIDLLLPHGNWTTPPPLRTADASSTPYADWLIPIFDRWYRSPSYRTDVRLFSSIMSLLVGGASRAESVGLTPIDYVTIETDGTIEQSDALKTVGEGAAATGLTVFDNSLDEALRHPAIRAQRDGVSALCATCRGCRLVQVCGGGLYAHRHRAENGFANPTVYCADQQKLIDHISSQISPDLNRARLASARSS</sequence>
<dbReference type="RefSeq" id="WP_203823903.1">
    <property type="nucleotide sequence ID" value="NZ_BAAATY010000013.1"/>
</dbReference>
<dbReference type="PROSITE" id="PS51918">
    <property type="entry name" value="RADICAL_SAM"/>
    <property type="match status" value="1"/>
</dbReference>
<dbReference type="EMBL" id="BOMS01000014">
    <property type="protein sequence ID" value="GIE64718.1"/>
    <property type="molecule type" value="Genomic_DNA"/>
</dbReference>
<accession>A0ABQ4B231</accession>
<dbReference type="SFLD" id="SFLDS00029">
    <property type="entry name" value="Radical_SAM"/>
    <property type="match status" value="1"/>
</dbReference>
<dbReference type="Pfam" id="PF04055">
    <property type="entry name" value="Radical_SAM"/>
    <property type="match status" value="1"/>
</dbReference>
<dbReference type="SFLD" id="SFLDG01067">
    <property type="entry name" value="SPASM/twitch_domain_containing"/>
    <property type="match status" value="1"/>
</dbReference>
<evidence type="ECO:0000313" key="7">
    <source>
        <dbReference type="Proteomes" id="UP000624709"/>
    </source>
</evidence>
<keyword evidence="7" id="KW-1185">Reference proteome</keyword>
<keyword evidence="3" id="KW-0408">Iron</keyword>
<dbReference type="SUPFAM" id="SSF102114">
    <property type="entry name" value="Radical SAM enzymes"/>
    <property type="match status" value="1"/>
</dbReference>
<evidence type="ECO:0000313" key="6">
    <source>
        <dbReference type="EMBL" id="GIE64718.1"/>
    </source>
</evidence>
<proteinExistence type="predicted"/>
<name>A0ABQ4B231_9ACTN</name>
<keyword evidence="2" id="KW-0479">Metal-binding</keyword>
<evidence type="ECO:0000259" key="5">
    <source>
        <dbReference type="PROSITE" id="PS51918"/>
    </source>
</evidence>
<feature type="domain" description="Radical SAM core" evidence="5">
    <location>
        <begin position="7"/>
        <end position="241"/>
    </location>
</feature>
<dbReference type="Gene3D" id="3.20.20.70">
    <property type="entry name" value="Aldolase class I"/>
    <property type="match status" value="1"/>
</dbReference>
<organism evidence="6 7">
    <name type="scientific">Actinoplanes palleronii</name>
    <dbReference type="NCBI Taxonomy" id="113570"/>
    <lineage>
        <taxon>Bacteria</taxon>
        <taxon>Bacillati</taxon>
        <taxon>Actinomycetota</taxon>
        <taxon>Actinomycetes</taxon>
        <taxon>Micromonosporales</taxon>
        <taxon>Micromonosporaceae</taxon>
        <taxon>Actinoplanes</taxon>
    </lineage>
</organism>
<protein>
    <submittedName>
        <fullName evidence="6">Radical SAM protein</fullName>
    </submittedName>
</protein>
<dbReference type="SFLD" id="SFLDG01072">
    <property type="entry name" value="dehydrogenase_like"/>
    <property type="match status" value="1"/>
</dbReference>
<comment type="caution">
    <text evidence="6">The sequence shown here is derived from an EMBL/GenBank/DDBJ whole genome shotgun (WGS) entry which is preliminary data.</text>
</comment>
<dbReference type="InterPro" id="IPR007197">
    <property type="entry name" value="rSAM"/>
</dbReference>
<dbReference type="InterPro" id="IPR023867">
    <property type="entry name" value="Sulphatase_maturase_rSAM"/>
</dbReference>
<dbReference type="InterPro" id="IPR058240">
    <property type="entry name" value="rSAM_sf"/>
</dbReference>
<dbReference type="Proteomes" id="UP000624709">
    <property type="component" value="Unassembled WGS sequence"/>
</dbReference>
<evidence type="ECO:0000256" key="2">
    <source>
        <dbReference type="ARBA" id="ARBA00022723"/>
    </source>
</evidence>
<dbReference type="InterPro" id="IPR026335">
    <property type="entry name" value="rSAM_SPASM_FxsB"/>
</dbReference>
<dbReference type="PANTHER" id="PTHR43273:SF8">
    <property type="entry name" value="RADICAL SAM DOMAIN PROTEIN"/>
    <property type="match status" value="1"/>
</dbReference>
<dbReference type="CDD" id="cd01335">
    <property type="entry name" value="Radical_SAM"/>
    <property type="match status" value="1"/>
</dbReference>